<feature type="transmembrane region" description="Helical" evidence="9">
    <location>
        <begin position="288"/>
        <end position="321"/>
    </location>
</feature>
<evidence type="ECO:0000256" key="6">
    <source>
        <dbReference type="ARBA" id="ARBA00023065"/>
    </source>
</evidence>
<dbReference type="InterPro" id="IPR036850">
    <property type="entry name" value="NDK-like_dom_sf"/>
</dbReference>
<dbReference type="InterPro" id="IPR035921">
    <property type="entry name" value="F/V-ATP_Csub_sf"/>
</dbReference>
<proteinExistence type="inferred from homology"/>
<comment type="subcellular location">
    <subcellularLocation>
        <location evidence="1">Membrane</location>
        <topology evidence="1">Multi-pass membrane protein</topology>
    </subcellularLocation>
</comment>
<dbReference type="InterPro" id="IPR000245">
    <property type="entry name" value="ATPase_proteolipid_csu"/>
</dbReference>
<dbReference type="Pfam" id="PF00137">
    <property type="entry name" value="ATP-synt_C"/>
    <property type="match status" value="2"/>
</dbReference>
<dbReference type="Pfam" id="PF00334">
    <property type="entry name" value="NDK"/>
    <property type="match status" value="1"/>
</dbReference>
<feature type="active site" description="Pros-phosphohistidine intermediate" evidence="8">
    <location>
        <position position="123"/>
    </location>
</feature>
<evidence type="ECO:0000256" key="4">
    <source>
        <dbReference type="ARBA" id="ARBA00022692"/>
    </source>
</evidence>
<gene>
    <name evidence="11" type="ORF">TcWFU_000611</name>
</gene>
<evidence type="ECO:0000256" key="5">
    <source>
        <dbReference type="ARBA" id="ARBA00022989"/>
    </source>
</evidence>
<keyword evidence="4 9" id="KW-0812">Transmembrane</keyword>
<evidence type="ECO:0000259" key="10">
    <source>
        <dbReference type="SMART" id="SM00562"/>
    </source>
</evidence>
<dbReference type="Proteomes" id="UP001651158">
    <property type="component" value="Unassembled WGS sequence"/>
</dbReference>
<reference evidence="11 12" key="1">
    <citation type="journal article" date="2022" name="Front. Cell. Infect. Microbiol.">
        <title>The Genomes of Two Strains of Taenia crassiceps the Animal Model for the Study of Human Cysticercosis.</title>
        <authorList>
            <person name="Bobes R.J."/>
            <person name="Estrada K."/>
            <person name="Rios-Valencia D.G."/>
            <person name="Calderon-Gallegos A."/>
            <person name="de la Torre P."/>
            <person name="Carrero J.C."/>
            <person name="Sanchez-Flores A."/>
            <person name="Laclette J.P."/>
        </authorList>
    </citation>
    <scope>NUCLEOTIDE SEQUENCE [LARGE SCALE GENOMIC DNA]</scope>
    <source>
        <strain evidence="11">WFUcys</strain>
    </source>
</reference>
<evidence type="ECO:0000256" key="8">
    <source>
        <dbReference type="PROSITE-ProRule" id="PRU00706"/>
    </source>
</evidence>
<comment type="similarity">
    <text evidence="2">Belongs to the V-ATPase proteolipid subunit family.</text>
</comment>
<dbReference type="SUPFAM" id="SSF54919">
    <property type="entry name" value="Nucleoside diphosphate kinase, NDK"/>
    <property type="match status" value="1"/>
</dbReference>
<feature type="binding site" evidence="8">
    <location>
        <position position="96"/>
    </location>
    <ligand>
        <name>ATP</name>
        <dbReference type="ChEBI" id="CHEBI:30616"/>
    </ligand>
</feature>
<feature type="binding site" evidence="8">
    <location>
        <position position="62"/>
    </location>
    <ligand>
        <name>ATP</name>
        <dbReference type="ChEBI" id="CHEBI:30616"/>
    </ligand>
</feature>
<keyword evidence="3" id="KW-0813">Transport</keyword>
<dbReference type="InterPro" id="IPR034907">
    <property type="entry name" value="NDK-like_dom"/>
</dbReference>
<evidence type="ECO:0000313" key="11">
    <source>
        <dbReference type="EMBL" id="KAL5106528.1"/>
    </source>
</evidence>
<dbReference type="PROSITE" id="PS51374">
    <property type="entry name" value="NDPK_LIKE"/>
    <property type="match status" value="1"/>
</dbReference>
<dbReference type="EMBL" id="JAKROA010000005">
    <property type="protein sequence ID" value="KAL5106528.1"/>
    <property type="molecule type" value="Genomic_DNA"/>
</dbReference>
<keyword evidence="6" id="KW-0406">Ion transport</keyword>
<keyword evidence="5 9" id="KW-1133">Transmembrane helix</keyword>
<dbReference type="CDD" id="cd18178">
    <property type="entry name" value="ATP-synt_Vo_c_ATP6F_rpt2"/>
    <property type="match status" value="1"/>
</dbReference>
<feature type="binding site" evidence="8">
    <location>
        <position position="90"/>
    </location>
    <ligand>
        <name>ATP</name>
        <dbReference type="ChEBI" id="CHEBI:30616"/>
    </ligand>
</feature>
<feature type="binding site" evidence="8">
    <location>
        <position position="120"/>
    </location>
    <ligand>
        <name>ATP</name>
        <dbReference type="ChEBI" id="CHEBI:30616"/>
    </ligand>
</feature>
<dbReference type="SMART" id="SM00562">
    <property type="entry name" value="NDK"/>
    <property type="match status" value="1"/>
</dbReference>
<sequence>MSVGQRLTLAIFKPDVQRIGIHRQCAEEAIRGIGLKPLVYREFLMSRGRAEAFYAAHRGKFFYHRLVNYMIAGPIGVYVLAGESAVSKWRELIGPTKTYRTVIFQPASLRGRFGLTDTRNGFHGSDGDESAKEEIKFFFPDFEFTVIGKPLLVFTKMPASVAVTGPVYVAALFLLYIVFYYLLSGDGYRFDIGWVLEGISPYLWACVGVGLAISLSVVGAAWGIYVTGSSIIGAGVKAPRIRTKNLISIIFCEAVAIYGIIMAIVIGNQIEPFDPTVASEAVVRANYLAGYAMFGGGLTVGLCNLFCGVCVGVVGSGAALADAANPSLFVKILIIEIFASAIGLFGVIVSILQTSRIRMEGQPLPSDFKASSNPNTSRRTCLGALRTHDKIIASGAYEVPKFRPTKDFYSRDQEKDRLASILAYGGDFKSEKVGSTKTTEEKSVRINRFDELFVELQDRRVFLEEMRSLGKAADYEAQIQSEIAQIIREMEEVDKSENALLAQLQQNDHSRLHKQQTDAN</sequence>
<feature type="transmembrane region" description="Helical" evidence="9">
    <location>
        <begin position="328"/>
        <end position="352"/>
    </location>
</feature>
<dbReference type="CDD" id="cd18177">
    <property type="entry name" value="ATP-synt_Vo_c_ATP6F_rpt1"/>
    <property type="match status" value="1"/>
</dbReference>
<evidence type="ECO:0000256" key="1">
    <source>
        <dbReference type="ARBA" id="ARBA00004141"/>
    </source>
</evidence>
<protein>
    <submittedName>
        <fullName evidence="11">V-type proton ATPase 21 kDa proteolipid subunit</fullName>
    </submittedName>
</protein>
<keyword evidence="12" id="KW-1185">Reference proteome</keyword>
<feature type="transmembrane region" description="Helical" evidence="9">
    <location>
        <begin position="246"/>
        <end position="268"/>
    </location>
</feature>
<accession>A0ABR4QAC9</accession>
<dbReference type="InterPro" id="IPR007914">
    <property type="entry name" value="UPF0193"/>
</dbReference>
<evidence type="ECO:0000256" key="9">
    <source>
        <dbReference type="SAM" id="Phobius"/>
    </source>
</evidence>
<feature type="binding site" evidence="8">
    <location>
        <position position="13"/>
    </location>
    <ligand>
        <name>ATP</name>
        <dbReference type="ChEBI" id="CHEBI:30616"/>
    </ligand>
</feature>
<feature type="domain" description="Nucleoside diphosphate kinase-like" evidence="10">
    <location>
        <begin position="5"/>
        <end position="146"/>
    </location>
</feature>
<dbReference type="PANTHER" id="PTHR10263">
    <property type="entry name" value="V-TYPE PROTON ATPASE PROTEOLIPID SUBUNIT"/>
    <property type="match status" value="1"/>
</dbReference>
<dbReference type="Pfam" id="PF05250">
    <property type="entry name" value="UPF0193"/>
    <property type="match status" value="1"/>
</dbReference>
<dbReference type="InterPro" id="IPR002379">
    <property type="entry name" value="ATPase_proteolipid_c-like_dom"/>
</dbReference>
<organism evidence="11 12">
    <name type="scientific">Taenia crassiceps</name>
    <dbReference type="NCBI Taxonomy" id="6207"/>
    <lineage>
        <taxon>Eukaryota</taxon>
        <taxon>Metazoa</taxon>
        <taxon>Spiralia</taxon>
        <taxon>Lophotrochozoa</taxon>
        <taxon>Platyhelminthes</taxon>
        <taxon>Cestoda</taxon>
        <taxon>Eucestoda</taxon>
        <taxon>Cyclophyllidea</taxon>
        <taxon>Taeniidae</taxon>
        <taxon>Taenia</taxon>
    </lineage>
</organism>
<comment type="similarity">
    <text evidence="8">Belongs to the NDK family.</text>
</comment>
<feature type="transmembrane region" description="Helical" evidence="9">
    <location>
        <begin position="202"/>
        <end position="225"/>
    </location>
</feature>
<evidence type="ECO:0000256" key="7">
    <source>
        <dbReference type="ARBA" id="ARBA00023136"/>
    </source>
</evidence>
<evidence type="ECO:0000256" key="2">
    <source>
        <dbReference type="ARBA" id="ARBA00007296"/>
    </source>
</evidence>
<dbReference type="PRINTS" id="PR00122">
    <property type="entry name" value="VACATPASE"/>
</dbReference>
<evidence type="ECO:0000313" key="12">
    <source>
        <dbReference type="Proteomes" id="UP001651158"/>
    </source>
</evidence>
<feature type="transmembrane region" description="Helical" evidence="9">
    <location>
        <begin position="159"/>
        <end position="182"/>
    </location>
</feature>
<dbReference type="SUPFAM" id="SSF81333">
    <property type="entry name" value="F1F0 ATP synthase subunit C"/>
    <property type="match status" value="2"/>
</dbReference>
<comment type="caution">
    <text evidence="11">The sequence shown here is derived from an EMBL/GenBank/DDBJ whole genome shotgun (WGS) entry which is preliminary data.</text>
</comment>
<name>A0ABR4QAC9_9CEST</name>
<feature type="binding site" evidence="8">
    <location>
        <position position="110"/>
    </location>
    <ligand>
        <name>ATP</name>
        <dbReference type="ChEBI" id="CHEBI:30616"/>
    </ligand>
</feature>
<keyword evidence="7 9" id="KW-0472">Membrane</keyword>
<evidence type="ECO:0000256" key="3">
    <source>
        <dbReference type="ARBA" id="ARBA00022448"/>
    </source>
</evidence>
<dbReference type="Gene3D" id="1.20.120.610">
    <property type="entry name" value="lithium bound rotor ring of v- atpase"/>
    <property type="match status" value="1"/>
</dbReference>
<dbReference type="Gene3D" id="3.30.70.141">
    <property type="entry name" value="Nucleoside diphosphate kinase-like domain"/>
    <property type="match status" value="1"/>
</dbReference>